<evidence type="ECO:0008006" key="4">
    <source>
        <dbReference type="Google" id="ProtNLM"/>
    </source>
</evidence>
<gene>
    <name evidence="2" type="ORF">WHR41_01417</name>
</gene>
<feature type="compositionally biased region" description="Basic and acidic residues" evidence="1">
    <location>
        <begin position="352"/>
        <end position="369"/>
    </location>
</feature>
<keyword evidence="3" id="KW-1185">Reference proteome</keyword>
<dbReference type="Proteomes" id="UP000803884">
    <property type="component" value="Unassembled WGS sequence"/>
</dbReference>
<feature type="compositionally biased region" description="Polar residues" evidence="1">
    <location>
        <begin position="230"/>
        <end position="241"/>
    </location>
</feature>
<feature type="compositionally biased region" description="Pro residues" evidence="1">
    <location>
        <begin position="389"/>
        <end position="399"/>
    </location>
</feature>
<evidence type="ECO:0000313" key="2">
    <source>
        <dbReference type="EMBL" id="KAL1590252.1"/>
    </source>
</evidence>
<evidence type="ECO:0000313" key="3">
    <source>
        <dbReference type="Proteomes" id="UP000803884"/>
    </source>
</evidence>
<feature type="compositionally biased region" description="Polar residues" evidence="1">
    <location>
        <begin position="333"/>
        <end position="351"/>
    </location>
</feature>
<comment type="caution">
    <text evidence="2">The sequence shown here is derived from an EMBL/GenBank/DDBJ whole genome shotgun (WGS) entry which is preliminary data.</text>
</comment>
<feature type="region of interest" description="Disordered" evidence="1">
    <location>
        <begin position="217"/>
        <end position="454"/>
    </location>
</feature>
<protein>
    <recommendedName>
        <fullName evidence="4">Peroxin 20</fullName>
    </recommendedName>
</protein>
<feature type="compositionally biased region" description="Basic and acidic residues" evidence="1">
    <location>
        <begin position="284"/>
        <end position="297"/>
    </location>
</feature>
<dbReference type="RefSeq" id="XP_069233357.1">
    <property type="nucleotide sequence ID" value="XM_069370023.1"/>
</dbReference>
<reference evidence="2 3" key="1">
    <citation type="journal article" date="2020" name="Microbiol. Resour. Announc.">
        <title>Draft Genome Sequence of a Cladosporium Species Isolated from the Mesophotic Ascidian Didemnum maculosum.</title>
        <authorList>
            <person name="Gioti A."/>
            <person name="Siaperas R."/>
            <person name="Nikolaivits E."/>
            <person name="Le Goff G."/>
            <person name="Ouazzani J."/>
            <person name="Kotoulas G."/>
            <person name="Topakas E."/>
        </authorList>
    </citation>
    <scope>NUCLEOTIDE SEQUENCE [LARGE SCALE GENOMIC DNA]</scope>
    <source>
        <strain evidence="2 3">TM138-S3</strain>
    </source>
</reference>
<organism evidence="2 3">
    <name type="scientific">Cladosporium halotolerans</name>
    <dbReference type="NCBI Taxonomy" id="1052096"/>
    <lineage>
        <taxon>Eukaryota</taxon>
        <taxon>Fungi</taxon>
        <taxon>Dikarya</taxon>
        <taxon>Ascomycota</taxon>
        <taxon>Pezizomycotina</taxon>
        <taxon>Dothideomycetes</taxon>
        <taxon>Dothideomycetidae</taxon>
        <taxon>Cladosporiales</taxon>
        <taxon>Cladosporiaceae</taxon>
        <taxon>Cladosporium</taxon>
    </lineage>
</organism>
<feature type="compositionally biased region" description="Polar residues" evidence="1">
    <location>
        <begin position="156"/>
        <end position="172"/>
    </location>
</feature>
<dbReference type="EMBL" id="JAAQHG020000003">
    <property type="protein sequence ID" value="KAL1590252.1"/>
    <property type="molecule type" value="Genomic_DNA"/>
</dbReference>
<sequence length="454" mass="49902">MADAACGPSNSLQQFKQQTQLDRTLQQDRVTSRSRPGQGFRSADPNAGLLDPEFEAFQAGLPPPDFQTFQPHHPGPPRFQQAFPEPAQGSSSWASDFQRMSLASPPPMQQQHPVGPSSSNWAQDFRSNIAQSAPRAQNSSPSPFAFQQGARLGMNGYQSNFAQPAYSPSMQSKGKEPVMEQFDEAAFERAFDMAKEDMMADVAPVSAVDDAQMNQEVESMSAAKAEESHQLNQQDVEQSLSDLHHPLDSNEHALPEGMIREEHKEPGQNTRNEDDALAATAQELLEKVENNQTDKFRNSQFLGLMRRLRDREVKVEGDKMVETTASTSTSTTDHPLNTTATSTPRFNNSEQIPRHEQDHDPNRHQRPIDDGADVVNLLSQPGLPGGEPSTPPSLAPDPSPSNLDLTEDMERRRLGDLWRSMLPSSSAESPRGLDPRAHSVGAEQSGFASPAFTA</sequence>
<dbReference type="AlphaFoldDB" id="A0AB34L1I0"/>
<name>A0AB34L1I0_9PEZI</name>
<feature type="compositionally biased region" description="Basic and acidic residues" evidence="1">
    <location>
        <begin position="307"/>
        <end position="321"/>
    </location>
</feature>
<dbReference type="Gene3D" id="6.10.280.230">
    <property type="match status" value="1"/>
</dbReference>
<feature type="region of interest" description="Disordered" evidence="1">
    <location>
        <begin position="1"/>
        <end position="177"/>
    </location>
</feature>
<feature type="compositionally biased region" description="Low complexity" evidence="1">
    <location>
        <begin position="323"/>
        <end position="332"/>
    </location>
</feature>
<feature type="compositionally biased region" description="Low complexity" evidence="1">
    <location>
        <begin position="17"/>
        <end position="29"/>
    </location>
</feature>
<dbReference type="GeneID" id="96002861"/>
<feature type="compositionally biased region" description="Basic and acidic residues" evidence="1">
    <location>
        <begin position="242"/>
        <end position="274"/>
    </location>
</feature>
<proteinExistence type="predicted"/>
<accession>A0AB34L1I0</accession>
<feature type="compositionally biased region" description="Polar residues" evidence="1">
    <location>
        <begin position="109"/>
        <end position="142"/>
    </location>
</feature>
<evidence type="ECO:0000256" key="1">
    <source>
        <dbReference type="SAM" id="MobiDB-lite"/>
    </source>
</evidence>